<keyword evidence="8" id="KW-0539">Nucleus</keyword>
<protein>
    <submittedName>
        <fullName evidence="11">Uncharacterized protein</fullName>
    </submittedName>
</protein>
<comment type="caution">
    <text evidence="11">The sequence shown here is derived from an EMBL/GenBank/DDBJ whole genome shotgun (WGS) entry which is preliminary data.</text>
</comment>
<keyword evidence="4" id="KW-0378">Hydrolase</keyword>
<evidence type="ECO:0000259" key="10">
    <source>
        <dbReference type="PROSITE" id="PS51194"/>
    </source>
</evidence>
<evidence type="ECO:0000313" key="11">
    <source>
        <dbReference type="EMBL" id="KAG0690246.1"/>
    </source>
</evidence>
<evidence type="ECO:0000256" key="3">
    <source>
        <dbReference type="ARBA" id="ARBA00022741"/>
    </source>
</evidence>
<keyword evidence="6" id="KW-0067">ATP-binding</keyword>
<dbReference type="FunFam" id="3.40.50.10810:FF:000015">
    <property type="entry name" value="lymphoid-specific helicase isoform X1"/>
    <property type="match status" value="1"/>
</dbReference>
<dbReference type="CDD" id="cd18793">
    <property type="entry name" value="SF2_C_SNF"/>
    <property type="match status" value="1"/>
</dbReference>
<dbReference type="GO" id="GO:0016787">
    <property type="term" value="F:hydrolase activity"/>
    <property type="evidence" value="ECO:0007669"/>
    <property type="project" value="UniProtKB-KW"/>
</dbReference>
<dbReference type="InterPro" id="IPR000330">
    <property type="entry name" value="SNF2_N"/>
</dbReference>
<proteinExistence type="inferred from homology"/>
<reference evidence="11" key="1">
    <citation type="submission" date="2020-11" db="EMBL/GenBank/DDBJ databases">
        <title>Kefir isolates.</title>
        <authorList>
            <person name="Marcisauskas S."/>
            <person name="Kim Y."/>
            <person name="Blasche S."/>
        </authorList>
    </citation>
    <scope>NUCLEOTIDE SEQUENCE</scope>
    <source>
        <strain evidence="11">Olga-1</strain>
    </source>
</reference>
<evidence type="ECO:0000256" key="4">
    <source>
        <dbReference type="ARBA" id="ARBA00022801"/>
    </source>
</evidence>
<dbReference type="InterPro" id="IPR038718">
    <property type="entry name" value="SNF2-like_sf"/>
</dbReference>
<dbReference type="InterPro" id="IPR049730">
    <property type="entry name" value="SNF2/RAD54-like_C"/>
</dbReference>
<dbReference type="SMART" id="SM00490">
    <property type="entry name" value="HELICc"/>
    <property type="match status" value="1"/>
</dbReference>
<feature type="domain" description="Helicase ATP-binding" evidence="9">
    <location>
        <begin position="122"/>
        <end position="284"/>
    </location>
</feature>
<keyword evidence="5" id="KW-0347">Helicase</keyword>
<dbReference type="PROSITE" id="PS51192">
    <property type="entry name" value="HELICASE_ATP_BIND_1"/>
    <property type="match status" value="1"/>
</dbReference>
<evidence type="ECO:0000256" key="7">
    <source>
        <dbReference type="ARBA" id="ARBA00023054"/>
    </source>
</evidence>
<sequence>MADTDQAFGPKDEEHKSLSELLSEEFKTQSGDKEQDTRFNKSKLKKLQLLIDQSKAFSQIISSSLVQNDTISETDFEPSSKKQKTSATTSVDTHFLDTYTQPKSLVNVTLKPHQLHGMNWLISLYENGLNGILADEMGLGKTVQTISLLCFLLEQGIQGPFLIVAPLSVVSNWTTELSNFAPSLSFVPYTGDKKYRQKLRRKSLKKFNVIVTSYEISLIDFPYLKNISWSYLVVDEGHRLKNANCMLFTKLKALHVSNRILLTGTPLQNNLAELWSLLNFILPDVFHDFATFQSYFNFSEFQTLVDDNDNDNDFHKNSEFNSLVSMEVKKALVNNLHTILKPFILRRLKSDVLQLPPKREYIIYSNLSPLQSYLYSNMLHPDVDFRSILLKSFFPIYIKYNYPNLESYVDKYLESKKSNENFKTPKNTLESLNTHYDFVKSQIKAKRIANPLMQLRQLCDSPYHYFFPWNDDTIITSDLILNTAKLQTLDSIIPPLINKYPNEKILIFSQFKATLDLLETYFNEHPSIDKYGKQNRSVFPLKTCIITGSSSREERDEAITTFESDPEYKIFLLSTRAANLGLNLTVATTVILYDSDLNPMVDLQAIARVHRIGQTKPCLVYRLATFATVEEAIWERVIKKRVLEGIVIELGEFNGSDQWKTSEEKKEKSKKESVLGPLLDFYSSKKGNDGFNHYKNPEQVISTFNSNSLSSNEIEEITSHDLENYKEDRKLDKQKMPHLKLLSESDITGQSTLGDALI</sequence>
<dbReference type="InterPro" id="IPR027417">
    <property type="entry name" value="P-loop_NTPase"/>
</dbReference>
<dbReference type="GO" id="GO:0005634">
    <property type="term" value="C:nucleus"/>
    <property type="evidence" value="ECO:0007669"/>
    <property type="project" value="UniProtKB-SubCell"/>
</dbReference>
<dbReference type="InterPro" id="IPR001650">
    <property type="entry name" value="Helicase_C-like"/>
</dbReference>
<evidence type="ECO:0000259" key="9">
    <source>
        <dbReference type="PROSITE" id="PS51192"/>
    </source>
</evidence>
<dbReference type="AlphaFoldDB" id="A0A9P6WNB4"/>
<evidence type="ECO:0000256" key="6">
    <source>
        <dbReference type="ARBA" id="ARBA00022840"/>
    </source>
</evidence>
<dbReference type="GO" id="GO:0004386">
    <property type="term" value="F:helicase activity"/>
    <property type="evidence" value="ECO:0007669"/>
    <property type="project" value="UniProtKB-KW"/>
</dbReference>
<keyword evidence="3" id="KW-0547">Nucleotide-binding</keyword>
<keyword evidence="12" id="KW-1185">Reference proteome</keyword>
<accession>A0A9P6WNB4</accession>
<keyword evidence="7" id="KW-0175">Coiled coil</keyword>
<dbReference type="SUPFAM" id="SSF52540">
    <property type="entry name" value="P-loop containing nucleoside triphosphate hydrolases"/>
    <property type="match status" value="2"/>
</dbReference>
<dbReference type="GO" id="GO:0005524">
    <property type="term" value="F:ATP binding"/>
    <property type="evidence" value="ECO:0007669"/>
    <property type="project" value="UniProtKB-KW"/>
</dbReference>
<evidence type="ECO:0000256" key="1">
    <source>
        <dbReference type="ARBA" id="ARBA00004123"/>
    </source>
</evidence>
<dbReference type="Pfam" id="PF00176">
    <property type="entry name" value="SNF2-rel_dom"/>
    <property type="match status" value="1"/>
</dbReference>
<dbReference type="SMART" id="SM00487">
    <property type="entry name" value="DEXDc"/>
    <property type="match status" value="1"/>
</dbReference>
<dbReference type="OrthoDB" id="5857104at2759"/>
<evidence type="ECO:0000256" key="2">
    <source>
        <dbReference type="ARBA" id="ARBA00007025"/>
    </source>
</evidence>
<comment type="similarity">
    <text evidence="2">Belongs to the SNF2/RAD54 helicase family.</text>
</comment>
<dbReference type="PROSITE" id="PS51194">
    <property type="entry name" value="HELICASE_CTER"/>
    <property type="match status" value="1"/>
</dbReference>
<dbReference type="Gene3D" id="3.40.50.10810">
    <property type="entry name" value="Tandem AAA-ATPase domain"/>
    <property type="match status" value="1"/>
</dbReference>
<dbReference type="Proteomes" id="UP000697127">
    <property type="component" value="Unassembled WGS sequence"/>
</dbReference>
<gene>
    <name evidence="11" type="ORF">C6P40_003442</name>
</gene>
<comment type="subcellular location">
    <subcellularLocation>
        <location evidence="1">Nucleus</location>
    </subcellularLocation>
</comment>
<organism evidence="11 12">
    <name type="scientific">Pichia californica</name>
    <dbReference type="NCBI Taxonomy" id="460514"/>
    <lineage>
        <taxon>Eukaryota</taxon>
        <taxon>Fungi</taxon>
        <taxon>Dikarya</taxon>
        <taxon>Ascomycota</taxon>
        <taxon>Saccharomycotina</taxon>
        <taxon>Pichiomycetes</taxon>
        <taxon>Pichiales</taxon>
        <taxon>Pichiaceae</taxon>
        <taxon>Pichia</taxon>
    </lineage>
</organism>
<dbReference type="InterPro" id="IPR014001">
    <property type="entry name" value="Helicase_ATP-bd"/>
</dbReference>
<evidence type="ECO:0000256" key="8">
    <source>
        <dbReference type="ARBA" id="ARBA00023242"/>
    </source>
</evidence>
<feature type="domain" description="Helicase C-terminal" evidence="10">
    <location>
        <begin position="488"/>
        <end position="667"/>
    </location>
</feature>
<dbReference type="EMBL" id="PUHW01000039">
    <property type="protein sequence ID" value="KAG0690246.1"/>
    <property type="molecule type" value="Genomic_DNA"/>
</dbReference>
<dbReference type="PANTHER" id="PTHR10799">
    <property type="entry name" value="SNF2/RAD54 HELICASE FAMILY"/>
    <property type="match status" value="1"/>
</dbReference>
<evidence type="ECO:0000313" key="12">
    <source>
        <dbReference type="Proteomes" id="UP000697127"/>
    </source>
</evidence>
<dbReference type="Pfam" id="PF00271">
    <property type="entry name" value="Helicase_C"/>
    <property type="match status" value="1"/>
</dbReference>
<dbReference type="Gene3D" id="3.40.50.300">
    <property type="entry name" value="P-loop containing nucleotide triphosphate hydrolases"/>
    <property type="match status" value="1"/>
</dbReference>
<name>A0A9P6WNB4_9ASCO</name>
<evidence type="ECO:0000256" key="5">
    <source>
        <dbReference type="ARBA" id="ARBA00022806"/>
    </source>
</evidence>